<feature type="transmembrane region" description="Helical" evidence="2">
    <location>
        <begin position="417"/>
        <end position="437"/>
    </location>
</feature>
<evidence type="ECO:0000259" key="5">
    <source>
        <dbReference type="Pfam" id="PF20990"/>
    </source>
</evidence>
<dbReference type="Pfam" id="PF20990">
    <property type="entry name" value="DUF2207_C"/>
    <property type="match status" value="1"/>
</dbReference>
<evidence type="ECO:0000256" key="2">
    <source>
        <dbReference type="SAM" id="Phobius"/>
    </source>
</evidence>
<organism evidence="6 7">
    <name type="scientific">Aureibaculum algae</name>
    <dbReference type="NCBI Taxonomy" id="2584122"/>
    <lineage>
        <taxon>Bacteria</taxon>
        <taxon>Pseudomonadati</taxon>
        <taxon>Bacteroidota</taxon>
        <taxon>Flavobacteriia</taxon>
        <taxon>Flavobacteriales</taxon>
        <taxon>Flavobacteriaceae</taxon>
        <taxon>Aureibaculum</taxon>
    </lineage>
</organism>
<proteinExistence type="predicted"/>
<dbReference type="KEGG" id="fbe:FF125_07330"/>
<keyword evidence="2" id="KW-0812">Transmembrane</keyword>
<feature type="compositionally biased region" description="Gly residues" evidence="1">
    <location>
        <begin position="569"/>
        <end position="587"/>
    </location>
</feature>
<feature type="transmembrane region" description="Helical" evidence="2">
    <location>
        <begin position="238"/>
        <end position="255"/>
    </location>
</feature>
<evidence type="ECO:0000313" key="7">
    <source>
        <dbReference type="Proteomes" id="UP000306229"/>
    </source>
</evidence>
<feature type="compositionally biased region" description="Low complexity" evidence="1">
    <location>
        <begin position="558"/>
        <end position="568"/>
    </location>
</feature>
<feature type="transmembrane region" description="Helical" evidence="2">
    <location>
        <begin position="443"/>
        <end position="460"/>
    </location>
</feature>
<keyword evidence="3" id="KW-0732">Signal</keyword>
<evidence type="ECO:0000256" key="3">
    <source>
        <dbReference type="SAM" id="SignalP"/>
    </source>
</evidence>
<dbReference type="Proteomes" id="UP000306229">
    <property type="component" value="Chromosome"/>
</dbReference>
<keyword evidence="2" id="KW-0472">Membrane</keyword>
<dbReference type="RefSeq" id="WP_138949149.1">
    <property type="nucleotide sequence ID" value="NZ_CP040749.1"/>
</dbReference>
<feature type="domain" description="DUF2207" evidence="4">
    <location>
        <begin position="24"/>
        <end position="185"/>
    </location>
</feature>
<dbReference type="InterPro" id="IPR018702">
    <property type="entry name" value="DUF2207"/>
</dbReference>
<keyword evidence="7" id="KW-1185">Reference proteome</keyword>
<protein>
    <submittedName>
        <fullName evidence="6">DUF2207 domain-containing protein</fullName>
    </submittedName>
</protein>
<name>A0A5B7TS46_9FLAO</name>
<feature type="signal peptide" evidence="3">
    <location>
        <begin position="1"/>
        <end position="19"/>
    </location>
</feature>
<evidence type="ECO:0000259" key="4">
    <source>
        <dbReference type="Pfam" id="PF09972"/>
    </source>
</evidence>
<dbReference type="OrthoDB" id="9767603at2"/>
<reference evidence="6 7" key="1">
    <citation type="submission" date="2019-05" db="EMBL/GenBank/DDBJ databases">
        <title>Algicella ahnfeltiae gen. nov., sp. nov., a novel marine bacterium of the family Flavobacteriaceae isolated from a red alga.</title>
        <authorList>
            <person name="Nedashkovskaya O.I."/>
            <person name="Kukhlevskiy A.D."/>
            <person name="Kim S.-G."/>
            <person name="Zhukova N.V."/>
            <person name="Mikhailov V.V."/>
        </authorList>
    </citation>
    <scope>NUCLEOTIDE SEQUENCE [LARGE SCALE GENOMIC DNA]</scope>
    <source>
        <strain evidence="6 7">10Alg115</strain>
    </source>
</reference>
<sequence>MKKILTIYLFIFTSALGFSQDFTVDSCSVDIFINQKGYFDVVENYNLNFEAQKHGIFRTINIEYDLVTYDQKKEKRKIRISTIEVPGYNFEKPFDFEQRLSKSLEIKIGDKDKFVIGPQQYQIKYRVHNAFLFEDNQIRFYWNIKPDGWNASFYKLNFNIHVPKDIPLNADNCFVYSGPTGTTEKSDAFVLSYKNNIFSGTSNLDFQSNPGESVTVLLNLPKNSIAEIKPLWPFWTNYGWSFIVMGLIAGFYNVWKKYGKDDDVVSTTSYYPPENIDPPMAGFLINDRNDTSDIISLLPFWGANGYLKIEEIPKGGLFSKADTKLIKLKPIPNSASSYEHEIFDGLFGGSLQLSNKGKTKSFLNDILGVETVKLDANEILVSSLKETFYTTMASAGSMLKENAQLYYEAESKKIRTITYILLMLMAIVLGLVGLFFWGPIATIAIVITSIVLIFFNTYMIKKNSKGNKVFSELKGFKQFIKIAEENKLKMLLKEDPGYFETTMAYALAFGMFKKWANKFDALNIEPPKWYSSTTGNYLSMNSFSKSFSSVMSNTTSTMVSSPSSNSGSSSGGGSSGGGFGGGGGGSW</sequence>
<gene>
    <name evidence="6" type="ORF">FF125_07330</name>
</gene>
<dbReference type="Pfam" id="PF09972">
    <property type="entry name" value="DUF2207"/>
    <property type="match status" value="1"/>
</dbReference>
<evidence type="ECO:0000256" key="1">
    <source>
        <dbReference type="SAM" id="MobiDB-lite"/>
    </source>
</evidence>
<keyword evidence="2" id="KW-1133">Transmembrane helix</keyword>
<dbReference type="InterPro" id="IPR048389">
    <property type="entry name" value="YciQ-like_C"/>
</dbReference>
<feature type="chain" id="PRO_5022912766" evidence="3">
    <location>
        <begin position="20"/>
        <end position="587"/>
    </location>
</feature>
<evidence type="ECO:0000313" key="6">
    <source>
        <dbReference type="EMBL" id="QCX38251.1"/>
    </source>
</evidence>
<dbReference type="EMBL" id="CP040749">
    <property type="protein sequence ID" value="QCX38251.1"/>
    <property type="molecule type" value="Genomic_DNA"/>
</dbReference>
<feature type="region of interest" description="Disordered" evidence="1">
    <location>
        <begin position="558"/>
        <end position="587"/>
    </location>
</feature>
<accession>A0A5B7TS46</accession>
<feature type="domain" description="Predicted membrane protein YciQ-like C-terminal" evidence="5">
    <location>
        <begin position="270"/>
        <end position="519"/>
    </location>
</feature>
<dbReference type="AlphaFoldDB" id="A0A5B7TS46"/>